<sequence>MSLTHSEVLLMSNNTYLPNITHSKTFNDYPVFFSDKGLYESALTRMTEVFEQATEAFDAALATRLDLFLPEDHQDTDFSIINDYFTLLKEKLDTDSVFYVWRKREDKVPSHNYRVMLFTDYSQYFGDAICWEKRNELVEHLKEAWQEAIEKHYSGKARSLVFLNDRGNYGLGTRCREQDTNIKRTVFHRMSSLAEAWEEKRYFFGSSSD</sequence>
<feature type="domain" description="YagK/YfjJ C-terminal" evidence="1">
    <location>
        <begin position="59"/>
        <end position="207"/>
    </location>
</feature>
<evidence type="ECO:0000259" key="1">
    <source>
        <dbReference type="Pfam" id="PF11726"/>
    </source>
</evidence>
<keyword evidence="3" id="KW-1185">Reference proteome</keyword>
<reference evidence="2" key="1">
    <citation type="submission" date="2022-06" db="EMBL/GenBank/DDBJ databases">
        <authorList>
            <person name="Goudenege D."/>
            <person name="Le Roux F."/>
        </authorList>
    </citation>
    <scope>NUCLEOTIDE SEQUENCE</scope>
    <source>
        <strain evidence="2">12-063</strain>
    </source>
</reference>
<gene>
    <name evidence="2" type="ORF">VAE063_880300</name>
</gene>
<organism evidence="2 3">
    <name type="scientific">Vibrio aestuarianus</name>
    <dbReference type="NCBI Taxonomy" id="28171"/>
    <lineage>
        <taxon>Bacteria</taxon>
        <taxon>Pseudomonadati</taxon>
        <taxon>Pseudomonadota</taxon>
        <taxon>Gammaproteobacteria</taxon>
        <taxon>Vibrionales</taxon>
        <taxon>Vibrionaceae</taxon>
        <taxon>Vibrio</taxon>
    </lineage>
</organism>
<dbReference type="InterPro" id="IPR057271">
    <property type="entry name" value="YagK_YfjJ_C"/>
</dbReference>
<accession>A0ABM9FM64</accession>
<protein>
    <recommendedName>
        <fullName evidence="1">YagK/YfjJ C-terminal domain-containing protein</fullName>
    </recommendedName>
</protein>
<proteinExistence type="predicted"/>
<evidence type="ECO:0000313" key="2">
    <source>
        <dbReference type="EMBL" id="CAH8213143.1"/>
    </source>
</evidence>
<dbReference type="Pfam" id="PF11726">
    <property type="entry name" value="YagK_YfjJ_C"/>
    <property type="match status" value="1"/>
</dbReference>
<name>A0ABM9FM64_9VIBR</name>
<evidence type="ECO:0000313" key="3">
    <source>
        <dbReference type="Proteomes" id="UP001152658"/>
    </source>
</evidence>
<dbReference type="Proteomes" id="UP001152658">
    <property type="component" value="Unassembled WGS sequence"/>
</dbReference>
<dbReference type="EMBL" id="CALYLK010000128">
    <property type="protein sequence ID" value="CAH8213143.1"/>
    <property type="molecule type" value="Genomic_DNA"/>
</dbReference>
<comment type="caution">
    <text evidence="2">The sequence shown here is derived from an EMBL/GenBank/DDBJ whole genome shotgun (WGS) entry which is preliminary data.</text>
</comment>